<feature type="transmembrane region" description="Helical" evidence="3">
    <location>
        <begin position="21"/>
        <end position="44"/>
    </location>
</feature>
<keyword evidence="1" id="KW-0732">Signal</keyword>
<comment type="caution">
    <text evidence="5">The sequence shown here is derived from an EMBL/GenBank/DDBJ whole genome shotgun (WGS) entry which is preliminary data.</text>
</comment>
<feature type="region of interest" description="Disordered" evidence="2">
    <location>
        <begin position="736"/>
        <end position="787"/>
    </location>
</feature>
<sequence length="939" mass="97431">MITGFPKRPSPKIFYFKARNFPMPSVAGSGAVLAAVLIVGQIGWSHQRDLQQSAGTAACTAGMQPNTIMEVQGSGASSPLVGTTVTVRGTVTADFQGPDQAGGYFIQDVVGDGNPATSDGIYILSRAPGVSSGDSVVVTGLVSEFNGLTEITPTSVIACSSGNPLPNAVVIPSLPSQANQALLEQFEGMLVTLAAETTIQDTFVLGRYGKMIIGEGGRQFVGTQIAEPGPDALAAESSQQRIVIGDALTRQNPVPAPFGLSPQNPIRAGDTFAPGSVSGVLTYETYTTSPAYTILPISALPTPMMSNPRPANPPAVGGTLQVVSANVLNYFKGPPFPTARGASNQVELERQRVKVVAALSALNADVYGLSEVANDGYGPNSSITDLLAALNAAVPGADFRAFYPGKDVVGTDQISVKLVYKASTVKPLGIKIMDSTVDPDFIDTLNRPSLIGTFVELATGGKFTVVVNHLKSKGSDCNAVGDTDKGDGQGNCNLVRTKAAMALMKYLATDPTGSHDPNFIVLGDLNAYLMEDPVEAIKIGIPGTPVADLMDVNDASSWSYVFDGRSGTLDHILYTSSLAAQRSNAGTPGEWHINGDEPIAADYNTEFNQPGLYTAGPFRASDHDPLAIGLAQPVSYVNLVRDVLISDVLSLELAADSTTALLKILNKALAAAQQLDSSERSAATLDAGDSLFIEIGDFLDAVDKLEADSVLTTAQANLLTARANIILNLLTTTSPAPASAPAPDKAPSAAPASAPSSGPAPSAGPTSVPSGSPAATPEGGPAPAAAPALVATPMPTLTPAILTEYGQCGGLSNCPASLLESSCQDNTYPDTRCPTGFYCRRFNEYYWQCIPGSQPDDLPPPLVQPPPGVSVLTRYAQCGGQTGDCATYGPAFCADSAYPGYACSAGFGCERQNQYYWQCIRVTLTVPVDGGKPCAQTRT</sequence>
<dbReference type="GO" id="GO:0030248">
    <property type="term" value="F:cellulose binding"/>
    <property type="evidence" value="ECO:0007669"/>
    <property type="project" value="InterPro"/>
</dbReference>
<reference evidence="5 6" key="1">
    <citation type="journal article" date="2024" name="Nat. Commun.">
        <title>Phylogenomics reveals the evolutionary origins of lichenization in chlorophyte algae.</title>
        <authorList>
            <person name="Puginier C."/>
            <person name="Libourel C."/>
            <person name="Otte J."/>
            <person name="Skaloud P."/>
            <person name="Haon M."/>
            <person name="Grisel S."/>
            <person name="Petersen M."/>
            <person name="Berrin J.G."/>
            <person name="Delaux P.M."/>
            <person name="Dal Grande F."/>
            <person name="Keller J."/>
        </authorList>
    </citation>
    <scope>NUCLEOTIDE SEQUENCE [LARGE SCALE GENOMIC DNA]</scope>
    <source>
        <strain evidence="5 6">SAG 2043</strain>
    </source>
</reference>
<evidence type="ECO:0000313" key="5">
    <source>
        <dbReference type="EMBL" id="KAK9808851.1"/>
    </source>
</evidence>
<dbReference type="GO" id="GO:0003824">
    <property type="term" value="F:catalytic activity"/>
    <property type="evidence" value="ECO:0007669"/>
    <property type="project" value="InterPro"/>
</dbReference>
<name>A0AAW1PHG7_9CHLO</name>
<dbReference type="InterPro" id="IPR047971">
    <property type="entry name" value="ExeM-like"/>
</dbReference>
<dbReference type="Gene3D" id="3.60.10.10">
    <property type="entry name" value="Endonuclease/exonuclease/phosphatase"/>
    <property type="match status" value="1"/>
</dbReference>
<dbReference type="CDD" id="cd04486">
    <property type="entry name" value="YhcR_OBF_like"/>
    <property type="match status" value="1"/>
</dbReference>
<evidence type="ECO:0000256" key="1">
    <source>
        <dbReference type="ARBA" id="ARBA00022729"/>
    </source>
</evidence>
<dbReference type="GO" id="GO:0005576">
    <property type="term" value="C:extracellular region"/>
    <property type="evidence" value="ECO:0007669"/>
    <property type="project" value="InterPro"/>
</dbReference>
<dbReference type="SUPFAM" id="SSF56219">
    <property type="entry name" value="DNase I-like"/>
    <property type="match status" value="1"/>
</dbReference>
<accession>A0AAW1PHG7</accession>
<feature type="domain" description="CBM1" evidence="4">
    <location>
        <begin position="800"/>
        <end position="850"/>
    </location>
</feature>
<evidence type="ECO:0000259" key="4">
    <source>
        <dbReference type="PROSITE" id="PS51164"/>
    </source>
</evidence>
<dbReference type="Pfam" id="PF03372">
    <property type="entry name" value="Exo_endo_phos"/>
    <property type="match status" value="1"/>
</dbReference>
<dbReference type="Proteomes" id="UP001489004">
    <property type="component" value="Unassembled WGS sequence"/>
</dbReference>
<dbReference type="PANTHER" id="PTHR42834">
    <property type="entry name" value="ENDONUCLEASE/EXONUCLEASE/PHOSPHATASE FAMILY PROTEIN (AFU_ORTHOLOGUE AFUA_3G09210)"/>
    <property type="match status" value="1"/>
</dbReference>
<gene>
    <name evidence="5" type="ORF">WJX72_005064</name>
</gene>
<protein>
    <recommendedName>
        <fullName evidence="4">CBM1 domain-containing protein</fullName>
    </recommendedName>
</protein>
<dbReference type="InterPro" id="IPR000254">
    <property type="entry name" value="CBD"/>
</dbReference>
<dbReference type="AlphaFoldDB" id="A0AAW1PHG7"/>
<keyword evidence="3" id="KW-1133">Transmembrane helix</keyword>
<dbReference type="NCBIfam" id="NF033681">
    <property type="entry name" value="ExeM_NucH_DNase"/>
    <property type="match status" value="1"/>
</dbReference>
<evidence type="ECO:0000256" key="2">
    <source>
        <dbReference type="SAM" id="MobiDB-lite"/>
    </source>
</evidence>
<dbReference type="EMBL" id="JALJOR010000011">
    <property type="protein sequence ID" value="KAK9808851.1"/>
    <property type="molecule type" value="Genomic_DNA"/>
</dbReference>
<keyword evidence="3" id="KW-0472">Membrane</keyword>
<dbReference type="InterPro" id="IPR005135">
    <property type="entry name" value="Endo/exonuclease/phosphatase"/>
</dbReference>
<dbReference type="InterPro" id="IPR036691">
    <property type="entry name" value="Endo/exonu/phosph_ase_sf"/>
</dbReference>
<dbReference type="PANTHER" id="PTHR42834:SF1">
    <property type="entry name" value="ENDONUCLEASE_EXONUCLEASE_PHOSPHATASE FAMILY PROTEIN (AFU_ORTHOLOGUE AFUA_3G09210)"/>
    <property type="match status" value="1"/>
</dbReference>
<proteinExistence type="predicted"/>
<evidence type="ECO:0000313" key="6">
    <source>
        <dbReference type="Proteomes" id="UP001489004"/>
    </source>
</evidence>
<dbReference type="PROSITE" id="PS51164">
    <property type="entry name" value="CBM1_2"/>
    <property type="match status" value="2"/>
</dbReference>
<keyword evidence="3" id="KW-0812">Transmembrane</keyword>
<dbReference type="GO" id="GO:0005975">
    <property type="term" value="P:carbohydrate metabolic process"/>
    <property type="evidence" value="ECO:0007669"/>
    <property type="project" value="InterPro"/>
</dbReference>
<feature type="domain" description="CBM1" evidence="4">
    <location>
        <begin position="870"/>
        <end position="920"/>
    </location>
</feature>
<organism evidence="5 6">
    <name type="scientific">[Myrmecia] bisecta</name>
    <dbReference type="NCBI Taxonomy" id="41462"/>
    <lineage>
        <taxon>Eukaryota</taxon>
        <taxon>Viridiplantae</taxon>
        <taxon>Chlorophyta</taxon>
        <taxon>core chlorophytes</taxon>
        <taxon>Trebouxiophyceae</taxon>
        <taxon>Trebouxiales</taxon>
        <taxon>Trebouxiaceae</taxon>
        <taxon>Myrmecia</taxon>
    </lineage>
</organism>
<evidence type="ECO:0000256" key="3">
    <source>
        <dbReference type="SAM" id="Phobius"/>
    </source>
</evidence>
<keyword evidence="6" id="KW-1185">Reference proteome</keyword>